<proteinExistence type="predicted"/>
<keyword evidence="2" id="KW-0812">Transmembrane</keyword>
<protein>
    <submittedName>
        <fullName evidence="3">Uncharacterized protein</fullName>
    </submittedName>
</protein>
<feature type="compositionally biased region" description="Low complexity" evidence="1">
    <location>
        <begin position="131"/>
        <end position="160"/>
    </location>
</feature>
<evidence type="ECO:0000256" key="1">
    <source>
        <dbReference type="SAM" id="MobiDB-lite"/>
    </source>
</evidence>
<keyword evidence="4" id="KW-1185">Reference proteome</keyword>
<keyword evidence="2" id="KW-0472">Membrane</keyword>
<gene>
    <name evidence="3" type="ORF">BT67DRAFT_422540</name>
</gene>
<dbReference type="Proteomes" id="UP001304895">
    <property type="component" value="Unassembled WGS sequence"/>
</dbReference>
<dbReference type="AlphaFoldDB" id="A0AAN6UJ76"/>
<accession>A0AAN6UJ76</accession>
<comment type="caution">
    <text evidence="3">The sequence shown here is derived from an EMBL/GenBank/DDBJ whole genome shotgun (WGS) entry which is preliminary data.</text>
</comment>
<evidence type="ECO:0000256" key="2">
    <source>
        <dbReference type="SAM" id="Phobius"/>
    </source>
</evidence>
<keyword evidence="2" id="KW-1133">Transmembrane helix</keyword>
<evidence type="ECO:0000313" key="3">
    <source>
        <dbReference type="EMBL" id="KAK4133890.1"/>
    </source>
</evidence>
<reference evidence="3" key="2">
    <citation type="submission" date="2023-05" db="EMBL/GenBank/DDBJ databases">
        <authorList>
            <consortium name="Lawrence Berkeley National Laboratory"/>
            <person name="Steindorff A."/>
            <person name="Hensen N."/>
            <person name="Bonometti L."/>
            <person name="Westerberg I."/>
            <person name="Brannstrom I.O."/>
            <person name="Guillou S."/>
            <person name="Cros-Aarteil S."/>
            <person name="Calhoun S."/>
            <person name="Haridas S."/>
            <person name="Kuo A."/>
            <person name="Mondo S."/>
            <person name="Pangilinan J."/>
            <person name="Riley R."/>
            <person name="Labutti K."/>
            <person name="Andreopoulos B."/>
            <person name="Lipzen A."/>
            <person name="Chen C."/>
            <person name="Yanf M."/>
            <person name="Daum C."/>
            <person name="Ng V."/>
            <person name="Clum A."/>
            <person name="Ohm R."/>
            <person name="Martin F."/>
            <person name="Silar P."/>
            <person name="Natvig D."/>
            <person name="Lalanne C."/>
            <person name="Gautier V."/>
            <person name="Ament-Velasquez S.L."/>
            <person name="Kruys A."/>
            <person name="Hutchinson M.I."/>
            <person name="Powell A.J."/>
            <person name="Barry K."/>
            <person name="Miller A.N."/>
            <person name="Grigoriev I.V."/>
            <person name="Debuchy R."/>
            <person name="Gladieux P."/>
            <person name="Thoren M.H."/>
            <person name="Johannesson H."/>
        </authorList>
    </citation>
    <scope>NUCLEOTIDE SEQUENCE</scope>
    <source>
        <strain evidence="3">CBS 123565</strain>
    </source>
</reference>
<organism evidence="3 4">
    <name type="scientific">Trichocladium antarcticum</name>
    <dbReference type="NCBI Taxonomy" id="1450529"/>
    <lineage>
        <taxon>Eukaryota</taxon>
        <taxon>Fungi</taxon>
        <taxon>Dikarya</taxon>
        <taxon>Ascomycota</taxon>
        <taxon>Pezizomycotina</taxon>
        <taxon>Sordariomycetes</taxon>
        <taxon>Sordariomycetidae</taxon>
        <taxon>Sordariales</taxon>
        <taxon>Chaetomiaceae</taxon>
        <taxon>Trichocladium</taxon>
    </lineage>
</organism>
<feature type="region of interest" description="Disordered" evidence="1">
    <location>
        <begin position="125"/>
        <end position="191"/>
    </location>
</feature>
<sequence>MLAVYLSLSLTKNINSKEITIILLLLIIFATIFFCHALVRLCMMAAKERRKKATRAQLPEMQRSEGYAMPPEPIRVVLARDEEAAGIQSEATTRGPPAYGVWRESVRVDPDRLYWMRSQHPALSAERESDTVSSVSSGSGRTVRRPPSYSSDDGVSYVVGAQPRSTASWSDTTGASSHSSASQSVRAGRWI</sequence>
<reference evidence="3" key="1">
    <citation type="journal article" date="2023" name="Mol. Phylogenet. Evol.">
        <title>Genome-scale phylogeny and comparative genomics of the fungal order Sordariales.</title>
        <authorList>
            <person name="Hensen N."/>
            <person name="Bonometti L."/>
            <person name="Westerberg I."/>
            <person name="Brannstrom I.O."/>
            <person name="Guillou S."/>
            <person name="Cros-Aarteil S."/>
            <person name="Calhoun S."/>
            <person name="Haridas S."/>
            <person name="Kuo A."/>
            <person name="Mondo S."/>
            <person name="Pangilinan J."/>
            <person name="Riley R."/>
            <person name="LaButti K."/>
            <person name="Andreopoulos B."/>
            <person name="Lipzen A."/>
            <person name="Chen C."/>
            <person name="Yan M."/>
            <person name="Daum C."/>
            <person name="Ng V."/>
            <person name="Clum A."/>
            <person name="Steindorff A."/>
            <person name="Ohm R.A."/>
            <person name="Martin F."/>
            <person name="Silar P."/>
            <person name="Natvig D.O."/>
            <person name="Lalanne C."/>
            <person name="Gautier V."/>
            <person name="Ament-Velasquez S.L."/>
            <person name="Kruys A."/>
            <person name="Hutchinson M.I."/>
            <person name="Powell A.J."/>
            <person name="Barry K."/>
            <person name="Miller A.N."/>
            <person name="Grigoriev I.V."/>
            <person name="Debuchy R."/>
            <person name="Gladieux P."/>
            <person name="Hiltunen Thoren M."/>
            <person name="Johannesson H."/>
        </authorList>
    </citation>
    <scope>NUCLEOTIDE SEQUENCE</scope>
    <source>
        <strain evidence="3">CBS 123565</strain>
    </source>
</reference>
<dbReference type="EMBL" id="MU853410">
    <property type="protein sequence ID" value="KAK4133890.1"/>
    <property type="molecule type" value="Genomic_DNA"/>
</dbReference>
<feature type="compositionally biased region" description="Low complexity" evidence="1">
    <location>
        <begin position="168"/>
        <end position="184"/>
    </location>
</feature>
<name>A0AAN6UJ76_9PEZI</name>
<feature type="transmembrane region" description="Helical" evidence="2">
    <location>
        <begin position="20"/>
        <end position="42"/>
    </location>
</feature>
<evidence type="ECO:0000313" key="4">
    <source>
        <dbReference type="Proteomes" id="UP001304895"/>
    </source>
</evidence>